<dbReference type="OrthoDB" id="1684603at2"/>
<sequence length="63" mass="7162">MWTVIYMAQTKEQVLKVQEILREASLAVRVKPVGNGDDDGYFEILVPETEAQLAHTILIRNGY</sequence>
<dbReference type="EMBL" id="LM995447">
    <property type="protein sequence ID" value="CDZ24090.1"/>
    <property type="molecule type" value="Genomic_DNA"/>
</dbReference>
<keyword evidence="2" id="KW-1185">Reference proteome</keyword>
<dbReference type="STRING" id="29343.CCDG5_0971"/>
<dbReference type="HOGENOM" id="CLU_207049_0_0_9"/>
<evidence type="ECO:0000313" key="1">
    <source>
        <dbReference type="EMBL" id="CDZ24090.1"/>
    </source>
</evidence>
<accession>A0A078KSG2</accession>
<dbReference type="AlphaFoldDB" id="A0A078KSG2"/>
<proteinExistence type="predicted"/>
<protein>
    <recommendedName>
        <fullName evidence="3">Glutamate decarboxylase</fullName>
    </recommendedName>
</protein>
<name>A0A078KSG2_9FIRM</name>
<dbReference type="PATRIC" id="fig|29343.3.peg.1024"/>
<evidence type="ECO:0000313" key="2">
    <source>
        <dbReference type="Proteomes" id="UP000032431"/>
    </source>
</evidence>
<gene>
    <name evidence="1" type="ORF">CCDG5_0971</name>
</gene>
<dbReference type="Proteomes" id="UP000032431">
    <property type="component" value="Chromosome I"/>
</dbReference>
<reference evidence="2" key="1">
    <citation type="submission" date="2014-07" db="EMBL/GenBank/DDBJ databases">
        <authorList>
            <person name="Wibberg D."/>
        </authorList>
    </citation>
    <scope>NUCLEOTIDE SEQUENCE [LARGE SCALE GENOMIC DNA]</scope>
    <source>
        <strain evidence="2">DG5</strain>
    </source>
</reference>
<organism evidence="1 2">
    <name type="scientific">[Clostridium] cellulosi</name>
    <dbReference type="NCBI Taxonomy" id="29343"/>
    <lineage>
        <taxon>Bacteria</taxon>
        <taxon>Bacillati</taxon>
        <taxon>Bacillota</taxon>
        <taxon>Clostridia</taxon>
        <taxon>Eubacteriales</taxon>
        <taxon>Oscillospiraceae</taxon>
        <taxon>Oscillospiraceae incertae sedis</taxon>
    </lineage>
</organism>
<dbReference type="KEGG" id="ccel:CCDG5_0971"/>
<evidence type="ECO:0008006" key="3">
    <source>
        <dbReference type="Google" id="ProtNLM"/>
    </source>
</evidence>